<dbReference type="Proteomes" id="UP000273536">
    <property type="component" value="Unassembled WGS sequence"/>
</dbReference>
<proteinExistence type="predicted"/>
<evidence type="ECO:0000313" key="1">
    <source>
        <dbReference type="EMBL" id="RMO36075.1"/>
    </source>
</evidence>
<dbReference type="AlphaFoldDB" id="A0A0P9RSY1"/>
<name>A0A0P9RSY1_PSESG</name>
<accession>A0A0P9RSY1</accession>
<sequence length="107" mass="11812">MRRHSDRLESSQDYSIPSSVLDAMDKDLGEGITAFLCAVQLDGFSVNGIIFGDRTGRFRDGATVRTSTVIGAEMVSGYVVLETLNSRYVICDFSPVSELLRPRQPLH</sequence>
<evidence type="ECO:0000313" key="3">
    <source>
        <dbReference type="Proteomes" id="UP000272471"/>
    </source>
</evidence>
<dbReference type="EMBL" id="RBQX01000060">
    <property type="protein sequence ID" value="RMQ20165.1"/>
    <property type="molecule type" value="Genomic_DNA"/>
</dbReference>
<reference evidence="3 4" key="1">
    <citation type="submission" date="2018-08" db="EMBL/GenBank/DDBJ databases">
        <title>Recombination of ecologically and evolutionarily significant loci maintains genetic cohesion in the Pseudomonas syringae species complex.</title>
        <authorList>
            <person name="Dillon M."/>
            <person name="Thakur S."/>
            <person name="Almeida R.N.D."/>
            <person name="Weir B.S."/>
            <person name="Guttman D.S."/>
        </authorList>
    </citation>
    <scope>NUCLEOTIDE SEQUENCE [LARGE SCALE GENOMIC DNA]</scope>
    <source>
        <strain evidence="2 3">ICMP 4182</strain>
        <strain evidence="1 4">ICMP 6372</strain>
    </source>
</reference>
<dbReference type="EMBL" id="RBPS01000200">
    <property type="protein sequence ID" value="RMO36075.1"/>
    <property type="molecule type" value="Genomic_DNA"/>
</dbReference>
<evidence type="ECO:0000313" key="2">
    <source>
        <dbReference type="EMBL" id="RMQ20165.1"/>
    </source>
</evidence>
<organism evidence="1 4">
    <name type="scientific">Pseudomonas savastanoi pv. glycinea</name>
    <name type="common">Pseudomonas syringae pv. glycinea</name>
    <dbReference type="NCBI Taxonomy" id="318"/>
    <lineage>
        <taxon>Bacteria</taxon>
        <taxon>Pseudomonadati</taxon>
        <taxon>Pseudomonadota</taxon>
        <taxon>Gammaproteobacteria</taxon>
        <taxon>Pseudomonadales</taxon>
        <taxon>Pseudomonadaceae</taxon>
        <taxon>Pseudomonas</taxon>
    </lineage>
</organism>
<evidence type="ECO:0000313" key="4">
    <source>
        <dbReference type="Proteomes" id="UP000273536"/>
    </source>
</evidence>
<comment type="caution">
    <text evidence="1">The sequence shown here is derived from an EMBL/GenBank/DDBJ whole genome shotgun (WGS) entry which is preliminary data.</text>
</comment>
<protein>
    <submittedName>
        <fullName evidence="1">Uncharacterized protein</fullName>
    </submittedName>
</protein>
<gene>
    <name evidence="2" type="ORF">ALQ11_02730</name>
    <name evidence="1" type="ORF">ALQ42_02079</name>
</gene>
<dbReference type="Proteomes" id="UP000272471">
    <property type="component" value="Unassembled WGS sequence"/>
</dbReference>